<accession>A0ABD1ZKW4</accession>
<feature type="compositionally biased region" description="Basic and acidic residues" evidence="1">
    <location>
        <begin position="76"/>
        <end position="90"/>
    </location>
</feature>
<protein>
    <submittedName>
        <fullName evidence="2">Uncharacterized protein</fullName>
    </submittedName>
</protein>
<keyword evidence="3" id="KW-1185">Reference proteome</keyword>
<dbReference type="EMBL" id="JBHFFA010000001">
    <property type="protein sequence ID" value="KAL2652097.1"/>
    <property type="molecule type" value="Genomic_DNA"/>
</dbReference>
<comment type="caution">
    <text evidence="2">The sequence shown here is derived from an EMBL/GenBank/DDBJ whole genome shotgun (WGS) entry which is preliminary data.</text>
</comment>
<gene>
    <name evidence="2" type="ORF">R1flu_020225</name>
</gene>
<reference evidence="2 3" key="1">
    <citation type="submission" date="2024-09" db="EMBL/GenBank/DDBJ databases">
        <title>Chromosome-scale assembly of Riccia fluitans.</title>
        <authorList>
            <person name="Paukszto L."/>
            <person name="Sawicki J."/>
            <person name="Karawczyk K."/>
            <person name="Piernik-Szablinska J."/>
            <person name="Szczecinska M."/>
            <person name="Mazdziarz M."/>
        </authorList>
    </citation>
    <scope>NUCLEOTIDE SEQUENCE [LARGE SCALE GENOMIC DNA]</scope>
    <source>
        <strain evidence="2">Rf_01</strain>
        <tissue evidence="2">Aerial parts of the thallus</tissue>
    </source>
</reference>
<feature type="compositionally biased region" description="Basic residues" evidence="1">
    <location>
        <begin position="48"/>
        <end position="69"/>
    </location>
</feature>
<sequence length="123" mass="14341">MGKNLRNPFLQEEQEKEADEEEEEEEGEEEGDSTSEDEEEPGCSKWKNIFKAKLTKKSKAKPLPKKTRKTSSSFAHGEEARTQHLDTSKDEFEDLDPKKRRKDREDSKGKMKKNRKTPLTSWP</sequence>
<name>A0ABD1ZKW4_9MARC</name>
<dbReference type="Proteomes" id="UP001605036">
    <property type="component" value="Unassembled WGS sequence"/>
</dbReference>
<dbReference type="AlphaFoldDB" id="A0ABD1ZKW4"/>
<feature type="compositionally biased region" description="Acidic residues" evidence="1">
    <location>
        <begin position="12"/>
        <end position="41"/>
    </location>
</feature>
<organism evidence="2 3">
    <name type="scientific">Riccia fluitans</name>
    <dbReference type="NCBI Taxonomy" id="41844"/>
    <lineage>
        <taxon>Eukaryota</taxon>
        <taxon>Viridiplantae</taxon>
        <taxon>Streptophyta</taxon>
        <taxon>Embryophyta</taxon>
        <taxon>Marchantiophyta</taxon>
        <taxon>Marchantiopsida</taxon>
        <taxon>Marchantiidae</taxon>
        <taxon>Marchantiales</taxon>
        <taxon>Ricciaceae</taxon>
        <taxon>Riccia</taxon>
    </lineage>
</organism>
<feature type="region of interest" description="Disordered" evidence="1">
    <location>
        <begin position="1"/>
        <end position="123"/>
    </location>
</feature>
<evidence type="ECO:0000256" key="1">
    <source>
        <dbReference type="SAM" id="MobiDB-lite"/>
    </source>
</evidence>
<proteinExistence type="predicted"/>
<evidence type="ECO:0000313" key="3">
    <source>
        <dbReference type="Proteomes" id="UP001605036"/>
    </source>
</evidence>
<evidence type="ECO:0000313" key="2">
    <source>
        <dbReference type="EMBL" id="KAL2652097.1"/>
    </source>
</evidence>